<organism evidence="2">
    <name type="scientific">viral metagenome</name>
    <dbReference type="NCBI Taxonomy" id="1070528"/>
    <lineage>
        <taxon>unclassified sequences</taxon>
        <taxon>metagenomes</taxon>
        <taxon>organismal metagenomes</taxon>
    </lineage>
</organism>
<evidence type="ECO:0000256" key="1">
    <source>
        <dbReference type="SAM" id="Phobius"/>
    </source>
</evidence>
<feature type="transmembrane region" description="Helical" evidence="1">
    <location>
        <begin position="15"/>
        <end position="39"/>
    </location>
</feature>
<protein>
    <submittedName>
        <fullName evidence="2">Uncharacterized protein</fullName>
    </submittedName>
</protein>
<keyword evidence="1" id="KW-1133">Transmembrane helix</keyword>
<accession>A0A6M3XZG6</accession>
<evidence type="ECO:0000313" key="2">
    <source>
        <dbReference type="EMBL" id="QJI03317.1"/>
    </source>
</evidence>
<name>A0A6M3XZG6_9ZZZZ</name>
<dbReference type="EMBL" id="MT145077">
    <property type="protein sequence ID" value="QJI03317.1"/>
    <property type="molecule type" value="Genomic_DNA"/>
</dbReference>
<reference evidence="2" key="1">
    <citation type="submission" date="2020-03" db="EMBL/GenBank/DDBJ databases">
        <title>The deep terrestrial virosphere.</title>
        <authorList>
            <person name="Holmfeldt K."/>
            <person name="Nilsson E."/>
            <person name="Simone D."/>
            <person name="Lopez-Fernandez M."/>
            <person name="Wu X."/>
            <person name="de Brujin I."/>
            <person name="Lundin D."/>
            <person name="Andersson A."/>
            <person name="Bertilsson S."/>
            <person name="Dopson M."/>
        </authorList>
    </citation>
    <scope>NUCLEOTIDE SEQUENCE</scope>
    <source>
        <strain evidence="2">TM448B04438</strain>
    </source>
</reference>
<keyword evidence="1" id="KW-0472">Membrane</keyword>
<sequence length="40" mass="4644">MSYNYDEWSEKHKDTIALCIGGIYATILIVFAIIIYIYAK</sequence>
<gene>
    <name evidence="2" type="ORF">TM448B04438_0010</name>
</gene>
<dbReference type="AlphaFoldDB" id="A0A6M3XZG6"/>
<proteinExistence type="predicted"/>
<keyword evidence="1" id="KW-0812">Transmembrane</keyword>